<dbReference type="GO" id="GO:0005789">
    <property type="term" value="C:endoplasmic reticulum membrane"/>
    <property type="evidence" value="ECO:0007669"/>
    <property type="project" value="UniProtKB-SubCell"/>
</dbReference>
<keyword evidence="8" id="KW-0472">Membrane</keyword>
<dbReference type="GO" id="GO:0008289">
    <property type="term" value="F:lipid binding"/>
    <property type="evidence" value="ECO:0007669"/>
    <property type="project" value="UniProtKB-KW"/>
</dbReference>
<keyword evidence="7" id="KW-0446">Lipid-binding</keyword>
<dbReference type="RefSeq" id="XP_066914658.1">
    <property type="nucleotide sequence ID" value="XM_067058557.1"/>
</dbReference>
<feature type="compositionally biased region" description="Polar residues" evidence="9">
    <location>
        <begin position="135"/>
        <end position="154"/>
    </location>
</feature>
<feature type="compositionally biased region" description="Polar residues" evidence="9">
    <location>
        <begin position="240"/>
        <end position="251"/>
    </location>
</feature>
<feature type="compositionally biased region" description="Polar residues" evidence="9">
    <location>
        <begin position="315"/>
        <end position="330"/>
    </location>
</feature>
<dbReference type="PANTHER" id="PTHR13466:SF0">
    <property type="entry name" value="SMP-LTD DOMAIN-CONTAINING PROTEIN"/>
    <property type="match status" value="1"/>
</dbReference>
<dbReference type="GeneID" id="136801886"/>
<accession>A0A7M5VBJ5</accession>
<dbReference type="EnsemblMetazoa" id="CLYHEMT007178.1">
    <property type="protein sequence ID" value="CLYHEMP007178.1"/>
    <property type="gene ID" value="CLYHEMG007178"/>
</dbReference>
<reference evidence="11" key="1">
    <citation type="submission" date="2021-01" db="UniProtKB">
        <authorList>
            <consortium name="EnsemblMetazoa"/>
        </authorList>
    </citation>
    <scope>IDENTIFICATION</scope>
</reference>
<evidence type="ECO:0000256" key="5">
    <source>
        <dbReference type="ARBA" id="ARBA00022989"/>
    </source>
</evidence>
<keyword evidence="3" id="KW-0812">Transmembrane</keyword>
<evidence type="ECO:0000256" key="1">
    <source>
        <dbReference type="ARBA" id="ARBA00004586"/>
    </source>
</evidence>
<feature type="region of interest" description="Disordered" evidence="9">
    <location>
        <begin position="71"/>
        <end position="90"/>
    </location>
</feature>
<keyword evidence="2" id="KW-0813">Transport</keyword>
<dbReference type="PROSITE" id="PS51847">
    <property type="entry name" value="SMP"/>
    <property type="match status" value="1"/>
</dbReference>
<keyword evidence="12" id="KW-1185">Reference proteome</keyword>
<dbReference type="GO" id="GO:0006869">
    <property type="term" value="P:lipid transport"/>
    <property type="evidence" value="ECO:0007669"/>
    <property type="project" value="UniProtKB-KW"/>
</dbReference>
<feature type="region of interest" description="Disordered" evidence="9">
    <location>
        <begin position="176"/>
        <end position="267"/>
    </location>
</feature>
<feature type="compositionally biased region" description="Polar residues" evidence="9">
    <location>
        <begin position="71"/>
        <end position="83"/>
    </location>
</feature>
<dbReference type="CDD" id="cd21675">
    <property type="entry name" value="SMP_TEX2"/>
    <property type="match status" value="1"/>
</dbReference>
<feature type="compositionally biased region" description="Polar residues" evidence="9">
    <location>
        <begin position="176"/>
        <end position="194"/>
    </location>
</feature>
<dbReference type="OrthoDB" id="26740at2759"/>
<evidence type="ECO:0000256" key="9">
    <source>
        <dbReference type="SAM" id="MobiDB-lite"/>
    </source>
</evidence>
<organism evidence="11 12">
    <name type="scientific">Clytia hemisphaerica</name>
    <dbReference type="NCBI Taxonomy" id="252671"/>
    <lineage>
        <taxon>Eukaryota</taxon>
        <taxon>Metazoa</taxon>
        <taxon>Cnidaria</taxon>
        <taxon>Hydrozoa</taxon>
        <taxon>Hydroidolina</taxon>
        <taxon>Leptothecata</taxon>
        <taxon>Obeliida</taxon>
        <taxon>Clytiidae</taxon>
        <taxon>Clytia</taxon>
    </lineage>
</organism>
<comment type="subcellular location">
    <subcellularLocation>
        <location evidence="1">Endoplasmic reticulum membrane</location>
    </subcellularLocation>
</comment>
<evidence type="ECO:0000259" key="10">
    <source>
        <dbReference type="PROSITE" id="PS51847"/>
    </source>
</evidence>
<dbReference type="PANTHER" id="PTHR13466">
    <property type="entry name" value="TEX2 PROTEIN-RELATED"/>
    <property type="match status" value="1"/>
</dbReference>
<evidence type="ECO:0000313" key="11">
    <source>
        <dbReference type="EnsemblMetazoa" id="CLYHEMP007178.1"/>
    </source>
</evidence>
<evidence type="ECO:0000256" key="2">
    <source>
        <dbReference type="ARBA" id="ARBA00022448"/>
    </source>
</evidence>
<evidence type="ECO:0000256" key="6">
    <source>
        <dbReference type="ARBA" id="ARBA00023055"/>
    </source>
</evidence>
<evidence type="ECO:0000256" key="8">
    <source>
        <dbReference type="ARBA" id="ARBA00023136"/>
    </source>
</evidence>
<dbReference type="AlphaFoldDB" id="A0A7M5VBJ5"/>
<proteinExistence type="predicted"/>
<feature type="compositionally biased region" description="Acidic residues" evidence="9">
    <location>
        <begin position="868"/>
        <end position="881"/>
    </location>
</feature>
<feature type="compositionally biased region" description="Polar residues" evidence="9">
    <location>
        <begin position="204"/>
        <end position="213"/>
    </location>
</feature>
<feature type="region of interest" description="Disordered" evidence="9">
    <location>
        <begin position="866"/>
        <end position="885"/>
    </location>
</feature>
<sequence length="1037" mass="117265">MAAMSMKSLLHSDDESDETLPPIIPTAHPPSVTVSGARGSALKSMFSKGTKRLSSHFQEGQKKHLVVNSSNAGASSINDSEAPTATASTSSAGWIKDKVTGSLMNRLATNKNVYASMDTVHPDASTNDDAPKLSKAQSEMTLKSSLSTGNISQTDGGGSKRQWLKGQITSYLSKSKTTENLSSAPSDHPTQVNGSHGDPVITPPGSSMNTVTTDETHLPILKPKPSSTPPKASPEKHGVLTTSSGSPKNDQSPPPPTTIDKKHHHHLHITKPESISRIMNNVSLSDLIHSQRSPTSPGELKSPTLLSPTHKDQGDTISANDTSITDDNQATIDQEMDILVEEIVREDLKHHIKKPNESFPITFTQLWYMSLLMFGYLQHNLPSYFEGCVTGCLLTYLIGCGIIWAISSSADSTLEYKKDLKSLLKREKEQQTFEVFKGLPKPDALQKPRTLKVWMSLAHEYDGEFDKEKTKEIYTVVHQQTVHLFVCKPRPEEKKTQRPKASKIKKQLQRETRKAAIERAEREKALFSFEWHYMIRLNRCLLYLKPDDLPIRRIWNKKYPMKLCIPQTALVKKQINSTLEEISLQMDDILQNDFAVDSDSDTDDEECVKSGTEDEGIYLFSTTGREKEDLFYRMQLCIKALKHQVTFDELKENLVSKSPAQSYPHYMIDLITESERVMQRNIKGKKMEPHLAWLNIFIGRAFWDFWHESYWIDKLHQKIQTRLTKLNTPPFITSIKLKELNSGHNVPIIHKGSVPTLDEYGVWTDLQITYKGYFTLTLETQLNVDYYVGLVSSIVKQKAGTDPKYHAQLSKLTKLSELQHDEEDHQTLPDERGNQNALHDQSILDDSLEEEAVLMHDVLHEAYLNDMDSQDGTDEPDETDGLDPFMSDPRTKAFLESNAGKKVVNLVGWLAKSKIAKKVAETEFAKKAYERAYEKFRKMPIILRVDIQNVKGNLAINLPPPPSNRLWFGFRNQPVIFISATPKVGEKQVRLTYLTNWIERKLKEEFKKYLVLPSMQDISIKLMDSQLKDLCPERPMS</sequence>
<keyword evidence="6" id="KW-0445">Lipid transport</keyword>
<feature type="region of interest" description="Disordered" evidence="9">
    <location>
        <begin position="1"/>
        <end position="36"/>
    </location>
</feature>
<evidence type="ECO:0000256" key="7">
    <source>
        <dbReference type="ARBA" id="ARBA00023121"/>
    </source>
</evidence>
<keyword evidence="4" id="KW-0256">Endoplasmic reticulum</keyword>
<feature type="domain" description="SMP-LTD" evidence="10">
    <location>
        <begin position="687"/>
        <end position="1021"/>
    </location>
</feature>
<dbReference type="InterPro" id="IPR031468">
    <property type="entry name" value="SMP_LBD"/>
</dbReference>
<feature type="region of interest" description="Disordered" evidence="9">
    <location>
        <begin position="289"/>
        <end position="330"/>
    </location>
</feature>
<evidence type="ECO:0000256" key="4">
    <source>
        <dbReference type="ARBA" id="ARBA00022824"/>
    </source>
</evidence>
<feature type="region of interest" description="Disordered" evidence="9">
    <location>
        <begin position="119"/>
        <end position="163"/>
    </location>
</feature>
<keyword evidence="5" id="KW-1133">Transmembrane helix</keyword>
<evidence type="ECO:0000313" key="12">
    <source>
        <dbReference type="Proteomes" id="UP000594262"/>
    </source>
</evidence>
<evidence type="ECO:0000256" key="3">
    <source>
        <dbReference type="ARBA" id="ARBA00022692"/>
    </source>
</evidence>
<dbReference type="Proteomes" id="UP000594262">
    <property type="component" value="Unplaced"/>
</dbReference>
<name>A0A7M5VBJ5_9CNID</name>
<protein>
    <recommendedName>
        <fullName evidence="10">SMP-LTD domain-containing protein</fullName>
    </recommendedName>
</protein>